<protein>
    <submittedName>
        <fullName evidence="2">Uncharacterized protein</fullName>
    </submittedName>
</protein>
<dbReference type="AlphaFoldDB" id="A0A9D4GPU2"/>
<feature type="compositionally biased region" description="Basic and acidic residues" evidence="1">
    <location>
        <begin position="68"/>
        <end position="83"/>
    </location>
</feature>
<proteinExistence type="predicted"/>
<name>A0A9D4GPU2_DREPO</name>
<feature type="region of interest" description="Disordered" evidence="1">
    <location>
        <begin position="41"/>
        <end position="97"/>
    </location>
</feature>
<sequence>MDYETSSDDADVIRQCSMAAARASASSHVARQDDRINWLLGSPQDIEDQEMKVKSEEEAMEEGGVEGSPHDIKQQEMKEKAEEGGEEEESSKTQLDC</sequence>
<dbReference type="EMBL" id="JAIWYP010000005">
    <property type="protein sequence ID" value="KAH3820915.1"/>
    <property type="molecule type" value="Genomic_DNA"/>
</dbReference>
<evidence type="ECO:0000313" key="3">
    <source>
        <dbReference type="Proteomes" id="UP000828390"/>
    </source>
</evidence>
<evidence type="ECO:0000256" key="1">
    <source>
        <dbReference type="SAM" id="MobiDB-lite"/>
    </source>
</evidence>
<keyword evidence="3" id="KW-1185">Reference proteome</keyword>
<organism evidence="2 3">
    <name type="scientific">Dreissena polymorpha</name>
    <name type="common">Zebra mussel</name>
    <name type="synonym">Mytilus polymorpha</name>
    <dbReference type="NCBI Taxonomy" id="45954"/>
    <lineage>
        <taxon>Eukaryota</taxon>
        <taxon>Metazoa</taxon>
        <taxon>Spiralia</taxon>
        <taxon>Lophotrochozoa</taxon>
        <taxon>Mollusca</taxon>
        <taxon>Bivalvia</taxon>
        <taxon>Autobranchia</taxon>
        <taxon>Heteroconchia</taxon>
        <taxon>Euheterodonta</taxon>
        <taxon>Imparidentia</taxon>
        <taxon>Neoheterodontei</taxon>
        <taxon>Myida</taxon>
        <taxon>Dreissenoidea</taxon>
        <taxon>Dreissenidae</taxon>
        <taxon>Dreissena</taxon>
    </lineage>
</organism>
<gene>
    <name evidence="2" type="ORF">DPMN_122664</name>
</gene>
<dbReference type="Proteomes" id="UP000828390">
    <property type="component" value="Unassembled WGS sequence"/>
</dbReference>
<accession>A0A9D4GPU2</accession>
<comment type="caution">
    <text evidence="2">The sequence shown here is derived from an EMBL/GenBank/DDBJ whole genome shotgun (WGS) entry which is preliminary data.</text>
</comment>
<reference evidence="2" key="1">
    <citation type="journal article" date="2019" name="bioRxiv">
        <title>The Genome of the Zebra Mussel, Dreissena polymorpha: A Resource for Invasive Species Research.</title>
        <authorList>
            <person name="McCartney M.A."/>
            <person name="Auch B."/>
            <person name="Kono T."/>
            <person name="Mallez S."/>
            <person name="Zhang Y."/>
            <person name="Obille A."/>
            <person name="Becker A."/>
            <person name="Abrahante J.E."/>
            <person name="Garbe J."/>
            <person name="Badalamenti J.P."/>
            <person name="Herman A."/>
            <person name="Mangelson H."/>
            <person name="Liachko I."/>
            <person name="Sullivan S."/>
            <person name="Sone E.D."/>
            <person name="Koren S."/>
            <person name="Silverstein K.A.T."/>
            <person name="Beckman K.B."/>
            <person name="Gohl D.M."/>
        </authorList>
    </citation>
    <scope>NUCLEOTIDE SEQUENCE</scope>
    <source>
        <strain evidence="2">Duluth1</strain>
        <tissue evidence="2">Whole animal</tissue>
    </source>
</reference>
<reference evidence="2" key="2">
    <citation type="submission" date="2020-11" db="EMBL/GenBank/DDBJ databases">
        <authorList>
            <person name="McCartney M.A."/>
            <person name="Auch B."/>
            <person name="Kono T."/>
            <person name="Mallez S."/>
            <person name="Becker A."/>
            <person name="Gohl D.M."/>
            <person name="Silverstein K.A.T."/>
            <person name="Koren S."/>
            <person name="Bechman K.B."/>
            <person name="Herman A."/>
            <person name="Abrahante J.E."/>
            <person name="Garbe J."/>
        </authorList>
    </citation>
    <scope>NUCLEOTIDE SEQUENCE</scope>
    <source>
        <strain evidence="2">Duluth1</strain>
        <tissue evidence="2">Whole animal</tissue>
    </source>
</reference>
<evidence type="ECO:0000313" key="2">
    <source>
        <dbReference type="EMBL" id="KAH3820915.1"/>
    </source>
</evidence>